<evidence type="ECO:0000313" key="3">
    <source>
        <dbReference type="Proteomes" id="UP000775213"/>
    </source>
</evidence>
<protein>
    <recommendedName>
        <fullName evidence="1">R13L1/DRL21-like LRR repeat region domain-containing protein</fullName>
    </recommendedName>
</protein>
<gene>
    <name evidence="2" type="ORF">IEQ34_007620</name>
</gene>
<accession>A0AAV7H5U7</accession>
<evidence type="ECO:0000259" key="1">
    <source>
        <dbReference type="Pfam" id="PF25019"/>
    </source>
</evidence>
<dbReference type="SUPFAM" id="SSF52058">
    <property type="entry name" value="L domain-like"/>
    <property type="match status" value="1"/>
</dbReference>
<name>A0AAV7H5U7_DENCH</name>
<dbReference type="InterPro" id="IPR056789">
    <property type="entry name" value="LRR_R13L1-DRL21"/>
</dbReference>
<reference evidence="2 3" key="1">
    <citation type="journal article" date="2021" name="Hortic Res">
        <title>Chromosome-scale assembly of the Dendrobium chrysotoxum genome enhances the understanding of orchid evolution.</title>
        <authorList>
            <person name="Zhang Y."/>
            <person name="Zhang G.Q."/>
            <person name="Zhang D."/>
            <person name="Liu X.D."/>
            <person name="Xu X.Y."/>
            <person name="Sun W.H."/>
            <person name="Yu X."/>
            <person name="Zhu X."/>
            <person name="Wang Z.W."/>
            <person name="Zhao X."/>
            <person name="Zhong W.Y."/>
            <person name="Chen H."/>
            <person name="Yin W.L."/>
            <person name="Huang T."/>
            <person name="Niu S.C."/>
            <person name="Liu Z.J."/>
        </authorList>
    </citation>
    <scope>NUCLEOTIDE SEQUENCE [LARGE SCALE GENOMIC DNA]</scope>
    <source>
        <strain evidence="2">Lindl</strain>
    </source>
</reference>
<proteinExistence type="predicted"/>
<dbReference type="EMBL" id="JAGFBR010000008">
    <property type="protein sequence ID" value="KAH0463038.1"/>
    <property type="molecule type" value="Genomic_DNA"/>
</dbReference>
<keyword evidence="3" id="KW-1185">Reference proteome</keyword>
<dbReference type="Proteomes" id="UP000775213">
    <property type="component" value="Unassembled WGS sequence"/>
</dbReference>
<comment type="caution">
    <text evidence="2">The sequence shown here is derived from an EMBL/GenBank/DDBJ whole genome shotgun (WGS) entry which is preliminary data.</text>
</comment>
<organism evidence="2 3">
    <name type="scientific">Dendrobium chrysotoxum</name>
    <name type="common">Orchid</name>
    <dbReference type="NCBI Taxonomy" id="161865"/>
    <lineage>
        <taxon>Eukaryota</taxon>
        <taxon>Viridiplantae</taxon>
        <taxon>Streptophyta</taxon>
        <taxon>Embryophyta</taxon>
        <taxon>Tracheophyta</taxon>
        <taxon>Spermatophyta</taxon>
        <taxon>Magnoliopsida</taxon>
        <taxon>Liliopsida</taxon>
        <taxon>Asparagales</taxon>
        <taxon>Orchidaceae</taxon>
        <taxon>Epidendroideae</taxon>
        <taxon>Malaxideae</taxon>
        <taxon>Dendrobiinae</taxon>
        <taxon>Dendrobium</taxon>
    </lineage>
</organism>
<dbReference type="Gene3D" id="3.80.10.10">
    <property type="entry name" value="Ribonuclease Inhibitor"/>
    <property type="match status" value="1"/>
</dbReference>
<dbReference type="InterPro" id="IPR032675">
    <property type="entry name" value="LRR_dom_sf"/>
</dbReference>
<evidence type="ECO:0000313" key="2">
    <source>
        <dbReference type="EMBL" id="KAH0463038.1"/>
    </source>
</evidence>
<feature type="domain" description="R13L1/DRL21-like LRR repeat region" evidence="1">
    <location>
        <begin position="13"/>
        <end position="49"/>
    </location>
</feature>
<dbReference type="AlphaFoldDB" id="A0AAV7H5U7"/>
<dbReference type="Pfam" id="PF25019">
    <property type="entry name" value="LRR_R13L1-DRL21"/>
    <property type="match status" value="1"/>
</dbReference>
<sequence length="100" mass="11528">MENSGERYFDVLVKISNLEKIKLTYCRELETLPPLRQLPLLKSLKLSDMPKVKRLENKFPGNDKYRVFPFIEVLHVDSLKALEDLFEAGVVAEDGCLFLA</sequence>